<protein>
    <recommendedName>
        <fullName evidence="4">FAD-binding PCMH-type domain-containing protein</fullName>
    </recommendedName>
</protein>
<feature type="domain" description="FAD-binding PCMH-type" evidence="4">
    <location>
        <begin position="200"/>
        <end position="379"/>
    </location>
</feature>
<comment type="similarity">
    <text evidence="1">Belongs to the oxygen-dependent FAD-linked oxidoreductase family.</text>
</comment>
<dbReference type="SUPFAM" id="SSF56176">
    <property type="entry name" value="FAD-binding/transporter-associated domain-like"/>
    <property type="match status" value="1"/>
</dbReference>
<feature type="compositionally biased region" description="Low complexity" evidence="3">
    <location>
        <begin position="1399"/>
        <end position="1412"/>
    </location>
</feature>
<dbReference type="InterPro" id="IPR051374">
    <property type="entry name" value="Ataxin-10/CTR86_families"/>
</dbReference>
<feature type="compositionally biased region" description="Polar residues" evidence="3">
    <location>
        <begin position="1437"/>
        <end position="1447"/>
    </location>
</feature>
<dbReference type="Gene3D" id="3.30.465.10">
    <property type="match status" value="1"/>
</dbReference>
<dbReference type="VEuPathDB" id="FungiDB:F4678DRAFT_205861"/>
<dbReference type="GO" id="GO:0071949">
    <property type="term" value="F:FAD binding"/>
    <property type="evidence" value="ECO:0007669"/>
    <property type="project" value="InterPro"/>
</dbReference>
<evidence type="ECO:0000313" key="6">
    <source>
        <dbReference type="Proteomes" id="UP001148614"/>
    </source>
</evidence>
<sequence length="1447" mass="162221">MVQCHRTESGVASACLPVTQVPEASLGHFQWMDARSLFEAADASNVAPAFAVFNASSSNATADLFPGETRQLTQDVLANLSSLSLTNAVLFRFPDPNTTVRTPEDCKNFPGDSAMFPGTVTNAVFNLLLGGSLIHTKPFASPCFSDFQNQDSAKCAEITSNWFNNSYIHTDDPTSINAILFQGTTCVPDVVNPYATHCSLGSYPTLSVNVSTVAQVQLAINLARNLNIRLVIKNTGHDFSAKSTGAGSLSLWTHNLKDIRFYDSYEEGPYKGPAFKMGAGVQVYEAYEAARKYNVTVVGGEGRTVGITGGYILGGGHSPLSSIYGMGSDQVLSMEVVTADGQFLTASETSNPELFWALRGGGGSTFGVVTSMVIKAFPKMPVTTLTFVLTTGQDVLVDQFWQTLRAYFQDFIKYTDAGMYSYFSLNGLSGNYVWTMQPWFGPNLTKAQFEEITGPFWNATRTIGVDLKPVYKEYDDFYEAWDESFPLESWGSNLQRPGSRLFPKENWEDQTKLSETFEAIRYVVDSGGYVLGFNVAPNPKGGYPDSAVNPAWRKAVLHAVDAVTWTQDMYPEQIQFWSSILTFDWSPLWKHVSPGSGAYLSESDYIEPDFQQSFWGDKYDRLYQLKKKLDPWDVFYAQNAVGSEDFQMSENVFGILPSQNSRLCRKKPMPVNLHMQVPSASIFYADALPATDGTTARCDTDPPHMWKQDSIEERGFAAALICLEGHYQQAPAMGPQSITKVMSIISKTLEKTHTYKDVREILSKNIRIWLWLRRAISSAICDLNEKSLGVRSEPFVATRFIDITTPEVTALIIKNYVPLKEALQMLNKLMHIARNLLVTTNPEIPQNLSATINFDHEVIEAICLCVNVLSKGIDGEMPEDDASRVKLNEITELYKKVLVTSLQQAHNWIAKNDRNKMTFWYRVFIESPDVDLNPEHDDRYDIVGSTLSPRCLYLQEEVRNWIKRNTVMCRPAAAICQEYLKAKDPEKPDLWFPHQNNLAFVYTNSDATDNTLSTWDPDAKEKFSQDWQYGRVSHELDMWWEQARLPNSTNMDSAQSETAVLNDKIRQCEESLMSRYAPPESPDDTGDGVEHHPEDGTVQEWPTQPPPDTQHYAPEYDEYEEEADDDDSYGEGPMTGLLTEVPNILDPKQIEALHMIIKSCILDSAGSGPTRHGESLQQARCRIMLATECGRNLLREMLVFIAVWEKDEQSLIFQISSQIVQALHESCLIHHTWEAVRSPKDIMSPAQTVLLRLITYLARTAFLPSKNYNPDPDPKGDPESRLANPDFRLSRMLHYFYTIFRNRIAPECIALMRIQGEVRAETIDPADFPVDNWDLERAKDGLVQFLDFLYTIADIYPLRQHLIEYDAVHDLIKLLEGLDVAVERAPLPVSRRTDAAATSSASIPTPQPSSSSNPPPPPPPPPPPLSEPPHEPELPRQPNSPTADRQA</sequence>
<dbReference type="InterPro" id="IPR012951">
    <property type="entry name" value="BBE"/>
</dbReference>
<feature type="region of interest" description="Disordered" evidence="3">
    <location>
        <begin position="1390"/>
        <end position="1447"/>
    </location>
</feature>
<name>A0A9W8NG13_9PEZI</name>
<dbReference type="Pfam" id="PF08031">
    <property type="entry name" value="BBE"/>
    <property type="match status" value="1"/>
</dbReference>
<proteinExistence type="inferred from homology"/>
<dbReference type="InterPro" id="IPR006094">
    <property type="entry name" value="Oxid_FAD_bind_N"/>
</dbReference>
<comment type="caution">
    <text evidence="5">The sequence shown here is derived from an EMBL/GenBank/DDBJ whole genome shotgun (WGS) entry which is preliminary data.</text>
</comment>
<evidence type="ECO:0000256" key="1">
    <source>
        <dbReference type="ARBA" id="ARBA00005466"/>
    </source>
</evidence>
<comment type="similarity">
    <text evidence="2">Belongs to the ataxin-10 family.</text>
</comment>
<dbReference type="PANTHER" id="PTHR13255:SF0">
    <property type="entry name" value="ATAXIN-10"/>
    <property type="match status" value="1"/>
</dbReference>
<keyword evidence="6" id="KW-1185">Reference proteome</keyword>
<dbReference type="InterPro" id="IPR016166">
    <property type="entry name" value="FAD-bd_PCMH"/>
</dbReference>
<dbReference type="InterPro" id="IPR036318">
    <property type="entry name" value="FAD-bd_PCMH-like_sf"/>
</dbReference>
<evidence type="ECO:0000259" key="4">
    <source>
        <dbReference type="PROSITE" id="PS51387"/>
    </source>
</evidence>
<dbReference type="InterPro" id="IPR016169">
    <property type="entry name" value="FAD-bd_PCMH_sub2"/>
</dbReference>
<dbReference type="Pfam" id="PF01565">
    <property type="entry name" value="FAD_binding_4"/>
    <property type="match status" value="1"/>
</dbReference>
<evidence type="ECO:0000313" key="5">
    <source>
        <dbReference type="EMBL" id="KAJ3575105.1"/>
    </source>
</evidence>
<dbReference type="EMBL" id="JANPWZ010000565">
    <property type="protein sequence ID" value="KAJ3575105.1"/>
    <property type="molecule type" value="Genomic_DNA"/>
</dbReference>
<dbReference type="VEuPathDB" id="FungiDB:F4678DRAFT_205874"/>
<gene>
    <name evidence="5" type="ORF">NPX13_g4148</name>
</gene>
<accession>A0A9W8NG13</accession>
<evidence type="ECO:0000256" key="3">
    <source>
        <dbReference type="SAM" id="MobiDB-lite"/>
    </source>
</evidence>
<reference evidence="5" key="1">
    <citation type="submission" date="2022-07" db="EMBL/GenBank/DDBJ databases">
        <title>Genome Sequence of Xylaria arbuscula.</title>
        <authorList>
            <person name="Buettner E."/>
        </authorList>
    </citation>
    <scope>NUCLEOTIDE SEQUENCE</scope>
    <source>
        <strain evidence="5">VT107</strain>
    </source>
</reference>
<evidence type="ECO:0000256" key="2">
    <source>
        <dbReference type="ARBA" id="ARBA00008384"/>
    </source>
</evidence>
<dbReference type="GO" id="GO:0016491">
    <property type="term" value="F:oxidoreductase activity"/>
    <property type="evidence" value="ECO:0007669"/>
    <property type="project" value="InterPro"/>
</dbReference>
<dbReference type="PANTHER" id="PTHR13255">
    <property type="entry name" value="ATAXIN-10"/>
    <property type="match status" value="1"/>
</dbReference>
<dbReference type="GO" id="GO:0005829">
    <property type="term" value="C:cytosol"/>
    <property type="evidence" value="ECO:0007669"/>
    <property type="project" value="TreeGrafter"/>
</dbReference>
<feature type="compositionally biased region" description="Pro residues" evidence="3">
    <location>
        <begin position="1413"/>
        <end position="1427"/>
    </location>
</feature>
<dbReference type="PROSITE" id="PS51387">
    <property type="entry name" value="FAD_PCMH"/>
    <property type="match status" value="1"/>
</dbReference>
<dbReference type="Proteomes" id="UP001148614">
    <property type="component" value="Unassembled WGS sequence"/>
</dbReference>
<organism evidence="5 6">
    <name type="scientific">Xylaria arbuscula</name>
    <dbReference type="NCBI Taxonomy" id="114810"/>
    <lineage>
        <taxon>Eukaryota</taxon>
        <taxon>Fungi</taxon>
        <taxon>Dikarya</taxon>
        <taxon>Ascomycota</taxon>
        <taxon>Pezizomycotina</taxon>
        <taxon>Sordariomycetes</taxon>
        <taxon>Xylariomycetidae</taxon>
        <taxon>Xylariales</taxon>
        <taxon>Xylariaceae</taxon>
        <taxon>Xylaria</taxon>
    </lineage>
</organism>
<feature type="region of interest" description="Disordered" evidence="3">
    <location>
        <begin position="1075"/>
        <end position="1113"/>
    </location>
</feature>